<evidence type="ECO:0000256" key="2">
    <source>
        <dbReference type="SAM" id="MobiDB-lite"/>
    </source>
</evidence>
<dbReference type="SUPFAM" id="SSF51004">
    <property type="entry name" value="C-terminal (heme d1) domain of cytochrome cd1-nitrite reductase"/>
    <property type="match status" value="1"/>
</dbReference>
<evidence type="ECO:0000256" key="1">
    <source>
        <dbReference type="ARBA" id="ARBA00005564"/>
    </source>
</evidence>
<name>A0A1I2IWT3_9ACTN</name>
<keyword evidence="3" id="KW-0413">Isomerase</keyword>
<evidence type="ECO:0000313" key="3">
    <source>
        <dbReference type="EMBL" id="SFF45166.1"/>
    </source>
</evidence>
<feature type="compositionally biased region" description="Low complexity" evidence="2">
    <location>
        <begin position="47"/>
        <end position="63"/>
    </location>
</feature>
<dbReference type="Proteomes" id="UP000199323">
    <property type="component" value="Unassembled WGS sequence"/>
</dbReference>
<accession>A0A1I2IWT3</accession>
<gene>
    <name evidence="3" type="ORF">SAMN05216251_114178</name>
</gene>
<dbReference type="InterPro" id="IPR011048">
    <property type="entry name" value="Haem_d1_sf"/>
</dbReference>
<dbReference type="AlphaFoldDB" id="A0A1I2IWT3"/>
<dbReference type="EMBL" id="FONG01000014">
    <property type="protein sequence ID" value="SFF45166.1"/>
    <property type="molecule type" value="Genomic_DNA"/>
</dbReference>
<dbReference type="GO" id="GO:0017057">
    <property type="term" value="F:6-phosphogluconolactonase activity"/>
    <property type="evidence" value="ECO:0007669"/>
    <property type="project" value="TreeGrafter"/>
</dbReference>
<dbReference type="PROSITE" id="PS51318">
    <property type="entry name" value="TAT"/>
    <property type="match status" value="1"/>
</dbReference>
<dbReference type="Pfam" id="PF10282">
    <property type="entry name" value="Lactonase"/>
    <property type="match status" value="1"/>
</dbReference>
<evidence type="ECO:0000313" key="4">
    <source>
        <dbReference type="Proteomes" id="UP000199323"/>
    </source>
</evidence>
<dbReference type="GO" id="GO:0005829">
    <property type="term" value="C:cytosol"/>
    <property type="evidence" value="ECO:0007669"/>
    <property type="project" value="TreeGrafter"/>
</dbReference>
<dbReference type="InterPro" id="IPR050282">
    <property type="entry name" value="Cycloisomerase_2"/>
</dbReference>
<dbReference type="STRING" id="380248.SAMN05216251_114178"/>
<protein>
    <submittedName>
        <fullName evidence="3">6-phosphogluconolactonase, cycloisomerase 2 family</fullName>
    </submittedName>
</protein>
<proteinExistence type="inferred from homology"/>
<dbReference type="InterPro" id="IPR006311">
    <property type="entry name" value="TAT_signal"/>
</dbReference>
<dbReference type="GO" id="GO:0016853">
    <property type="term" value="F:isomerase activity"/>
    <property type="evidence" value="ECO:0007669"/>
    <property type="project" value="UniProtKB-KW"/>
</dbReference>
<dbReference type="InterPro" id="IPR015943">
    <property type="entry name" value="WD40/YVTN_repeat-like_dom_sf"/>
</dbReference>
<feature type="region of interest" description="Disordered" evidence="2">
    <location>
        <begin position="291"/>
        <end position="310"/>
    </location>
</feature>
<reference evidence="3 4" key="1">
    <citation type="submission" date="2016-10" db="EMBL/GenBank/DDBJ databases">
        <authorList>
            <person name="de Groot N.N."/>
        </authorList>
    </citation>
    <scope>NUCLEOTIDE SEQUENCE [LARGE SCALE GENOMIC DNA]</scope>
    <source>
        <strain evidence="3 4">CGMCC 4.3510</strain>
    </source>
</reference>
<feature type="region of interest" description="Disordered" evidence="2">
    <location>
        <begin position="34"/>
        <end position="70"/>
    </location>
</feature>
<organism evidence="3 4">
    <name type="scientific">Actinacidiphila alni</name>
    <dbReference type="NCBI Taxonomy" id="380248"/>
    <lineage>
        <taxon>Bacteria</taxon>
        <taxon>Bacillati</taxon>
        <taxon>Actinomycetota</taxon>
        <taxon>Actinomycetes</taxon>
        <taxon>Kitasatosporales</taxon>
        <taxon>Streptomycetaceae</taxon>
        <taxon>Actinacidiphila</taxon>
    </lineage>
</organism>
<dbReference type="InterPro" id="IPR019405">
    <property type="entry name" value="Lactonase_7-beta_prop"/>
</dbReference>
<keyword evidence="4" id="KW-1185">Reference proteome</keyword>
<dbReference type="Gene3D" id="2.130.10.10">
    <property type="entry name" value="YVTN repeat-like/Quinoprotein amine dehydrogenase"/>
    <property type="match status" value="1"/>
</dbReference>
<dbReference type="PANTHER" id="PTHR30344:SF1">
    <property type="entry name" value="6-PHOSPHOGLUCONOLACTONASE"/>
    <property type="match status" value="1"/>
</dbReference>
<dbReference type="OrthoDB" id="9790815at2"/>
<dbReference type="PANTHER" id="PTHR30344">
    <property type="entry name" value="6-PHOSPHOGLUCONOLACTONASE-RELATED"/>
    <property type="match status" value="1"/>
</dbReference>
<dbReference type="RefSeq" id="WP_093715601.1">
    <property type="nucleotide sequence ID" value="NZ_FONG01000014.1"/>
</dbReference>
<sequence>MGERDTRGPGRRAVLAAGVGGVVAAVTAGVAAAAAGGGDGGAAGSRTPEAAAPQPSTTATPSPADGPRPLYLGTYTTSAAQGIGLAAYDPATGAITGGGTLAGVANPSWLAVSGNRLYAVDEQSDGAVTAIALPAGDGAPTVLGTQPTGGSGPCHLSVTPDGGHVLSANYDSGSVAVHPVGADGGLLPRTDLVQHTGSGPDPDRQGGPHAHMVLSDPAGRYVLAVDLGTDSVYTYRLDTATGKLAAVSRAAVTPGSGPRHLAFHPSGRFAYLANELGDSVIVCGYDQDSGTVTPGAPQPTVPSGSTPGERNYPAEVVVSPDGAFVYVSNRGHNSVARFGVSDDGGTLTLVDAVATGGAYPRDIAFGADGALLFAANQNGGSVTVFHRDASTGALAPTGAPFSAPTPVCVLPT</sequence>
<comment type="similarity">
    <text evidence="1">Belongs to the cycloisomerase 2 family.</text>
</comment>